<gene>
    <name evidence="1" type="ORF">Aco04nite_49050</name>
</gene>
<name>A0A919SRE2_9ACTN</name>
<protein>
    <submittedName>
        <fullName evidence="1">Uncharacterized protein</fullName>
    </submittedName>
</protein>
<dbReference type="Proteomes" id="UP000680865">
    <property type="component" value="Unassembled WGS sequence"/>
</dbReference>
<evidence type="ECO:0000313" key="2">
    <source>
        <dbReference type="Proteomes" id="UP000680865"/>
    </source>
</evidence>
<comment type="caution">
    <text evidence="1">The sequence shown here is derived from an EMBL/GenBank/DDBJ whole genome shotgun (WGS) entry which is preliminary data.</text>
</comment>
<keyword evidence="2" id="KW-1185">Reference proteome</keyword>
<evidence type="ECO:0000313" key="1">
    <source>
        <dbReference type="EMBL" id="GIM76174.1"/>
    </source>
</evidence>
<accession>A0A919SRE2</accession>
<organism evidence="1 2">
    <name type="scientific">Winogradskya consettensis</name>
    <dbReference type="NCBI Taxonomy" id="113560"/>
    <lineage>
        <taxon>Bacteria</taxon>
        <taxon>Bacillati</taxon>
        <taxon>Actinomycetota</taxon>
        <taxon>Actinomycetes</taxon>
        <taxon>Micromonosporales</taxon>
        <taxon>Micromonosporaceae</taxon>
        <taxon>Winogradskya</taxon>
    </lineage>
</organism>
<dbReference type="EMBL" id="BOQP01000027">
    <property type="protein sequence ID" value="GIM76174.1"/>
    <property type="molecule type" value="Genomic_DNA"/>
</dbReference>
<dbReference type="AlphaFoldDB" id="A0A919SRE2"/>
<proteinExistence type="predicted"/>
<reference evidence="1" key="1">
    <citation type="submission" date="2021-03" db="EMBL/GenBank/DDBJ databases">
        <title>Whole genome shotgun sequence of Actinoplanes consettensis NBRC 14913.</title>
        <authorList>
            <person name="Komaki H."/>
            <person name="Tamura T."/>
        </authorList>
    </citation>
    <scope>NUCLEOTIDE SEQUENCE</scope>
    <source>
        <strain evidence="1">NBRC 14913</strain>
    </source>
</reference>
<sequence>MGLGVVGEDVGDVRRVGGLPGLEVSTDPVRDLLLGDFHGLSLVLRQQVRKAASSQVCRTPEAAAFFRLSRVRTLVRADKDNLEGGRAS</sequence>